<dbReference type="PANTHER" id="PTHR43585">
    <property type="entry name" value="FUMIPYRROLE BIOSYNTHESIS PROTEIN C"/>
    <property type="match status" value="1"/>
</dbReference>
<evidence type="ECO:0000256" key="3">
    <source>
        <dbReference type="ARBA" id="ARBA00022840"/>
    </source>
</evidence>
<accession>A0A1M6CMT4</accession>
<evidence type="ECO:0000259" key="5">
    <source>
        <dbReference type="PROSITE" id="PS50975"/>
    </source>
</evidence>
<keyword evidence="7" id="KW-1185">Reference proteome</keyword>
<evidence type="ECO:0000256" key="4">
    <source>
        <dbReference type="PROSITE-ProRule" id="PRU00409"/>
    </source>
</evidence>
<dbReference type="AlphaFoldDB" id="A0A1M6CMT4"/>
<dbReference type="GO" id="GO:0016874">
    <property type="term" value="F:ligase activity"/>
    <property type="evidence" value="ECO:0007669"/>
    <property type="project" value="UniProtKB-KW"/>
</dbReference>
<dbReference type="InterPro" id="IPR013815">
    <property type="entry name" value="ATP_grasp_subdomain_1"/>
</dbReference>
<evidence type="ECO:0000313" key="6">
    <source>
        <dbReference type="EMBL" id="SHI62104.1"/>
    </source>
</evidence>
<keyword evidence="1" id="KW-0436">Ligase</keyword>
<dbReference type="GO" id="GO:0005524">
    <property type="term" value="F:ATP binding"/>
    <property type="evidence" value="ECO:0007669"/>
    <property type="project" value="UniProtKB-UniRule"/>
</dbReference>
<dbReference type="STRING" id="683124.SAMN05444337_0415"/>
<dbReference type="OrthoDB" id="9803907at2"/>
<reference evidence="6 7" key="1">
    <citation type="submission" date="2016-11" db="EMBL/GenBank/DDBJ databases">
        <authorList>
            <person name="Jaros S."/>
            <person name="Januszkiewicz K."/>
            <person name="Wedrychowicz H."/>
        </authorList>
    </citation>
    <scope>NUCLEOTIDE SEQUENCE [LARGE SCALE GENOMIC DNA]</scope>
    <source>
        <strain evidence="6 7">DSM 22807</strain>
    </source>
</reference>
<dbReference type="Proteomes" id="UP000184232">
    <property type="component" value="Unassembled WGS sequence"/>
</dbReference>
<dbReference type="PANTHER" id="PTHR43585:SF2">
    <property type="entry name" value="ATP-GRASP ENZYME FSQD"/>
    <property type="match status" value="1"/>
</dbReference>
<feature type="domain" description="ATP-grasp" evidence="5">
    <location>
        <begin position="106"/>
        <end position="299"/>
    </location>
</feature>
<dbReference type="RefSeq" id="WP_072781117.1">
    <property type="nucleotide sequence ID" value="NZ_CP045292.1"/>
</dbReference>
<gene>
    <name evidence="6" type="ORF">SAMN05444337_0415</name>
</gene>
<dbReference type="InterPro" id="IPR052032">
    <property type="entry name" value="ATP-dep_AA_Ligase"/>
</dbReference>
<dbReference type="PROSITE" id="PS50975">
    <property type="entry name" value="ATP_GRASP"/>
    <property type="match status" value="1"/>
</dbReference>
<proteinExistence type="predicted"/>
<evidence type="ECO:0000256" key="1">
    <source>
        <dbReference type="ARBA" id="ARBA00022598"/>
    </source>
</evidence>
<dbReference type="Gene3D" id="3.30.470.20">
    <property type="entry name" value="ATP-grasp fold, B domain"/>
    <property type="match status" value="1"/>
</dbReference>
<sequence>MKLAILGASYLQVPLIKKANQMGLETHVFAWEEGAVGKELASYFYPISILDKEAIYQKCKKIGIHGITTIATDIAMPTVNYVAKELNLIGNSLEATLISTDKYEMRKALSSKNIPCPRFSFYEVDNFQNGESFEFPLIVKPTDRSGSRGVSKVNSIAEANLAIRKALDNSINKRVIVEEFINGKNEFSVECISFKGEIFPLVVTDKVTTGTPYFCELEHHQPAQISDESKNRIFQLTIDSLNALGLVNGASHTEIILDENDNLHIVEVAGRMGGDFIGSHLVELSTGFDFLKATVDVALGCFNYDKYVFPKKNEFSGVYFLSGQKGKIIDVIYKTEEFPEVVDIKGLIEIGDNIDGIVDGSDKRIGYVIYSSKIARPLVNPSKVLNIVIN</sequence>
<evidence type="ECO:0000256" key="2">
    <source>
        <dbReference type="ARBA" id="ARBA00022741"/>
    </source>
</evidence>
<dbReference type="InterPro" id="IPR011761">
    <property type="entry name" value="ATP-grasp"/>
</dbReference>
<name>A0A1M6CMT4_9FLAO</name>
<evidence type="ECO:0000313" key="7">
    <source>
        <dbReference type="Proteomes" id="UP000184232"/>
    </source>
</evidence>
<dbReference type="EMBL" id="FQZH01000001">
    <property type="protein sequence ID" value="SHI62104.1"/>
    <property type="molecule type" value="Genomic_DNA"/>
</dbReference>
<dbReference type="SUPFAM" id="SSF56059">
    <property type="entry name" value="Glutathione synthetase ATP-binding domain-like"/>
    <property type="match status" value="1"/>
</dbReference>
<organism evidence="6 7">
    <name type="scientific">Flavobacterium haoranii</name>
    <dbReference type="NCBI Taxonomy" id="683124"/>
    <lineage>
        <taxon>Bacteria</taxon>
        <taxon>Pseudomonadati</taxon>
        <taxon>Bacteroidota</taxon>
        <taxon>Flavobacteriia</taxon>
        <taxon>Flavobacteriales</taxon>
        <taxon>Flavobacteriaceae</taxon>
        <taxon>Flavobacterium</taxon>
    </lineage>
</organism>
<dbReference type="Gene3D" id="3.40.50.20">
    <property type="match status" value="1"/>
</dbReference>
<keyword evidence="3 4" id="KW-0067">ATP-binding</keyword>
<protein>
    <submittedName>
        <fullName evidence="6">Biotin carboxylase</fullName>
    </submittedName>
</protein>
<dbReference type="Gene3D" id="3.30.1490.20">
    <property type="entry name" value="ATP-grasp fold, A domain"/>
    <property type="match status" value="1"/>
</dbReference>
<dbReference type="Pfam" id="PF13535">
    <property type="entry name" value="ATP-grasp_4"/>
    <property type="match status" value="1"/>
</dbReference>
<dbReference type="GO" id="GO:0046872">
    <property type="term" value="F:metal ion binding"/>
    <property type="evidence" value="ECO:0007669"/>
    <property type="project" value="InterPro"/>
</dbReference>
<keyword evidence="2 4" id="KW-0547">Nucleotide-binding</keyword>